<dbReference type="AlphaFoldDB" id="A0A1Y2I9V9"/>
<reference evidence="1 2" key="1">
    <citation type="journal article" date="2015" name="Biotechnol. Biofuels">
        <title>Enhanced degradation of softwood versus hardwood by the white-rot fungus Pycnoporus coccineus.</title>
        <authorList>
            <person name="Couturier M."/>
            <person name="Navarro D."/>
            <person name="Chevret D."/>
            <person name="Henrissat B."/>
            <person name="Piumi F."/>
            <person name="Ruiz-Duenas F.J."/>
            <person name="Martinez A.T."/>
            <person name="Grigoriev I.V."/>
            <person name="Riley R."/>
            <person name="Lipzen A."/>
            <person name="Berrin J.G."/>
            <person name="Master E.R."/>
            <person name="Rosso M.N."/>
        </authorList>
    </citation>
    <scope>NUCLEOTIDE SEQUENCE [LARGE SCALE GENOMIC DNA]</scope>
    <source>
        <strain evidence="1 2">BRFM310</strain>
    </source>
</reference>
<sequence length="142" mass="15438">MPAHIADARAPADDCRRADACDSRALSNHIPSNTPSAAFTTITGHFPGSGRGHTAPGELYGAGWLTILLDDACTLGAYRKPLLRRGEHLLRVPFPDTRRAAVAEFRPEGSVRHMFRTPPHGGLLYRYPAANTRLSQHVMSGQ</sequence>
<dbReference type="Proteomes" id="UP000193067">
    <property type="component" value="Unassembled WGS sequence"/>
</dbReference>
<dbReference type="EMBL" id="KZ084156">
    <property type="protein sequence ID" value="OSC97170.1"/>
    <property type="molecule type" value="Genomic_DNA"/>
</dbReference>
<accession>A0A1Y2I9V9</accession>
<name>A0A1Y2I9V9_TRAC3</name>
<evidence type="ECO:0000313" key="2">
    <source>
        <dbReference type="Proteomes" id="UP000193067"/>
    </source>
</evidence>
<proteinExistence type="predicted"/>
<evidence type="ECO:0000313" key="1">
    <source>
        <dbReference type="EMBL" id="OSC97170.1"/>
    </source>
</evidence>
<gene>
    <name evidence="1" type="ORF">PYCCODRAFT_1192682</name>
</gene>
<keyword evidence="2" id="KW-1185">Reference proteome</keyword>
<organism evidence="1 2">
    <name type="scientific">Trametes coccinea (strain BRFM310)</name>
    <name type="common">Pycnoporus coccineus</name>
    <dbReference type="NCBI Taxonomy" id="1353009"/>
    <lineage>
        <taxon>Eukaryota</taxon>
        <taxon>Fungi</taxon>
        <taxon>Dikarya</taxon>
        <taxon>Basidiomycota</taxon>
        <taxon>Agaricomycotina</taxon>
        <taxon>Agaricomycetes</taxon>
        <taxon>Polyporales</taxon>
        <taxon>Polyporaceae</taxon>
        <taxon>Trametes</taxon>
    </lineage>
</organism>
<protein>
    <submittedName>
        <fullName evidence="1">Uncharacterized protein</fullName>
    </submittedName>
</protein>